<accession>U2F6G0</accession>
<proteinExistence type="predicted"/>
<evidence type="ECO:0000259" key="1">
    <source>
        <dbReference type="Pfam" id="PF19077"/>
    </source>
</evidence>
<gene>
    <name evidence="2" type="ORF">UNSW2_449</name>
</gene>
<dbReference type="PATRIC" id="fig|1242965.3.peg.846"/>
<dbReference type="RefSeq" id="WP_021092615.1">
    <property type="nucleotide sequence ID" value="NZ_ANNJ01000005.1"/>
</dbReference>
<dbReference type="InterPro" id="IPR044016">
    <property type="entry name" value="Big_13"/>
</dbReference>
<dbReference type="Pfam" id="PF19077">
    <property type="entry name" value="Big_13"/>
    <property type="match status" value="1"/>
</dbReference>
<protein>
    <recommendedName>
        <fullName evidence="1">Bacterial Ig-like domain-containing protein</fullName>
    </recommendedName>
</protein>
<name>U2F6G0_9BACT</name>
<evidence type="ECO:0000313" key="3">
    <source>
        <dbReference type="Proteomes" id="UP000016625"/>
    </source>
</evidence>
<organism evidence="2 3">
    <name type="scientific">Campylobacter concisus UNSW2</name>
    <dbReference type="NCBI Taxonomy" id="1242965"/>
    <lineage>
        <taxon>Bacteria</taxon>
        <taxon>Pseudomonadati</taxon>
        <taxon>Campylobacterota</taxon>
        <taxon>Epsilonproteobacteria</taxon>
        <taxon>Campylobacterales</taxon>
        <taxon>Campylobacteraceae</taxon>
        <taxon>Campylobacter</taxon>
    </lineage>
</organism>
<dbReference type="AlphaFoldDB" id="U2F6G0"/>
<sequence length="445" mass="47236">MSKVKGLIKSIIGTDAIVAVDANGNQRTLKAGDVIYDNEVIKEQDGVKVEVQAAQTQNENASDETGKEIASLQEQLLNGKNISDLEETAAGGTQSAGGVSSNGVSLGAAGFANGGHESNINANFGDLSSQANASAEAFTNVGGGASEEGFSLDTLAAAIDNAYNNILSQPLEVYVTAVDDNVVTGNTDESVSSHIDVGDNILEHNVSERTGLHITNDNTPTLVGKATANSTISIFDGEGENAPLLGTTTADNDGNWSYTPTSPLADGDHKFTIEASKVAANGEELKATSTQEITVDTVNNQLSIDSIKVDHFDDLRDFHMFRYPDSITSHIDDSTLINSPNDLDWTPTITGKAEAFADVNLEIWMKPALWEPLNAPDKFLTSISVKADENGNWKAEDIDFKGKAYFDQGYEIRAVSSVDEAGNVADLSTPTTFYFPVPTPPEDHL</sequence>
<reference evidence="2 3" key="1">
    <citation type="journal article" date="2013" name="BMC Genomics">
        <title>Comparative genomics of Campylobacter concisus isolates reveals genetic diversity and provides insights into disease association.</title>
        <authorList>
            <person name="Deshpande N.P."/>
            <person name="Kaakoush N.O."/>
            <person name="Wilkins M.R."/>
            <person name="Mitchell H.M."/>
        </authorList>
    </citation>
    <scope>NUCLEOTIDE SEQUENCE [LARGE SCALE GENOMIC DNA]</scope>
    <source>
        <strain evidence="2 3">UNSW2</strain>
    </source>
</reference>
<dbReference type="EMBL" id="ANNJ01000005">
    <property type="protein sequence ID" value="ERJ32131.1"/>
    <property type="molecule type" value="Genomic_DNA"/>
</dbReference>
<comment type="caution">
    <text evidence="2">The sequence shown here is derived from an EMBL/GenBank/DDBJ whole genome shotgun (WGS) entry which is preliminary data.</text>
</comment>
<dbReference type="Gene3D" id="2.60.40.10">
    <property type="entry name" value="Immunoglobulins"/>
    <property type="match status" value="2"/>
</dbReference>
<feature type="domain" description="Bacterial Ig-like" evidence="1">
    <location>
        <begin position="213"/>
        <end position="297"/>
    </location>
</feature>
<dbReference type="Proteomes" id="UP000016625">
    <property type="component" value="Unassembled WGS sequence"/>
</dbReference>
<evidence type="ECO:0000313" key="2">
    <source>
        <dbReference type="EMBL" id="ERJ32131.1"/>
    </source>
</evidence>
<dbReference type="InterPro" id="IPR013783">
    <property type="entry name" value="Ig-like_fold"/>
</dbReference>